<evidence type="ECO:0000256" key="7">
    <source>
        <dbReference type="ARBA" id="ARBA00022989"/>
    </source>
</evidence>
<dbReference type="FunFam" id="2.10.50.10:FF:000041">
    <property type="entry name" value="Tumor necrosis factor receptor superfamily member 5"/>
    <property type="match status" value="1"/>
</dbReference>
<evidence type="ECO:0000256" key="18">
    <source>
        <dbReference type="SAM" id="SignalP"/>
    </source>
</evidence>
<dbReference type="GO" id="GO:0051094">
    <property type="term" value="P:positive regulation of developmental process"/>
    <property type="evidence" value="ECO:0007669"/>
    <property type="project" value="UniProtKB-ARBA"/>
</dbReference>
<dbReference type="GO" id="GO:0001503">
    <property type="term" value="P:ossification"/>
    <property type="evidence" value="ECO:0000318"/>
    <property type="project" value="GO_Central"/>
</dbReference>
<dbReference type="Bgee" id="108720089">
    <property type="expression patterns" value="Expressed in muscle tissue and 13 other cell types or tissues"/>
</dbReference>
<feature type="compositionally biased region" description="Low complexity" evidence="16">
    <location>
        <begin position="427"/>
        <end position="449"/>
    </location>
</feature>
<dbReference type="Pfam" id="PF18278">
    <property type="entry name" value="RANK_CRD_2"/>
    <property type="match status" value="1"/>
</dbReference>
<evidence type="ECO:0000256" key="13">
    <source>
        <dbReference type="ARBA" id="ARBA00032719"/>
    </source>
</evidence>
<keyword evidence="11" id="KW-0325">Glycoprotein</keyword>
<evidence type="ECO:0000256" key="3">
    <source>
        <dbReference type="ARBA" id="ARBA00022692"/>
    </source>
</evidence>
<dbReference type="GO" id="GO:0033209">
    <property type="term" value="P:tumor necrosis factor-mediated signaling pathway"/>
    <property type="evidence" value="ECO:0000318"/>
    <property type="project" value="GO_Central"/>
</dbReference>
<evidence type="ECO:0000256" key="17">
    <source>
        <dbReference type="SAM" id="Phobius"/>
    </source>
</evidence>
<dbReference type="GO" id="GO:0019955">
    <property type="term" value="F:cytokine binding"/>
    <property type="evidence" value="ECO:0000318"/>
    <property type="project" value="GO_Central"/>
</dbReference>
<evidence type="ECO:0000313" key="20">
    <source>
        <dbReference type="Proteomes" id="UP000186698"/>
    </source>
</evidence>
<evidence type="ECO:0000313" key="21">
    <source>
        <dbReference type="RefSeq" id="XP_018124959.1"/>
    </source>
</evidence>
<feature type="chain" id="PRO_5043870452" description="Tumor necrosis factor receptor superfamily member 5" evidence="18">
    <location>
        <begin position="28"/>
        <end position="579"/>
    </location>
</feature>
<dbReference type="Proteomes" id="UP000186698">
    <property type="component" value="Chromosome 6S"/>
</dbReference>
<dbReference type="GO" id="GO:0045935">
    <property type="term" value="P:positive regulation of nucleobase-containing compound metabolic process"/>
    <property type="evidence" value="ECO:0007669"/>
    <property type="project" value="UniProtKB-ARBA"/>
</dbReference>
<dbReference type="GO" id="GO:0048535">
    <property type="term" value="P:lymph node development"/>
    <property type="evidence" value="ECO:0000318"/>
    <property type="project" value="GO_Central"/>
</dbReference>
<dbReference type="PaxDb" id="8355-A0A1L8FSE2"/>
<protein>
    <recommendedName>
        <fullName evidence="2">Tumor necrosis factor receptor superfamily member 5</fullName>
    </recommendedName>
    <alternativeName>
        <fullName evidence="12">B-cell surface antigen CD40</fullName>
    </alternativeName>
    <alternativeName>
        <fullName evidence="13">CD40L receptor</fullName>
    </alternativeName>
</protein>
<dbReference type="PROSITE" id="PS50050">
    <property type="entry name" value="TNFR_NGFR_2"/>
    <property type="match status" value="1"/>
</dbReference>
<dbReference type="AlphaFoldDB" id="A0A1L8FSE2"/>
<dbReference type="GO" id="GO:0006952">
    <property type="term" value="P:defense response"/>
    <property type="evidence" value="ECO:0007669"/>
    <property type="project" value="UniProtKB-ARBA"/>
</dbReference>
<dbReference type="SMART" id="SM00208">
    <property type="entry name" value="TNFR"/>
    <property type="match status" value="4"/>
</dbReference>
<evidence type="ECO:0000256" key="14">
    <source>
        <dbReference type="ARBA" id="ARBA00045871"/>
    </source>
</evidence>
<dbReference type="GO" id="GO:0009897">
    <property type="term" value="C:external side of plasma membrane"/>
    <property type="evidence" value="ECO:0000318"/>
    <property type="project" value="GO_Central"/>
</dbReference>
<dbReference type="SUPFAM" id="SSF57586">
    <property type="entry name" value="TNF receptor-like"/>
    <property type="match status" value="2"/>
</dbReference>
<keyword evidence="4 18" id="KW-0732">Signal</keyword>
<dbReference type="GO" id="GO:0072674">
    <property type="term" value="P:multinuclear osteoclast differentiation"/>
    <property type="evidence" value="ECO:0000318"/>
    <property type="project" value="GO_Central"/>
</dbReference>
<dbReference type="STRING" id="8355.A0A1L8FSE2"/>
<dbReference type="GO" id="GO:0023035">
    <property type="term" value="P:CD40 signaling pathway"/>
    <property type="evidence" value="ECO:0007669"/>
    <property type="project" value="UniProtKB-ARBA"/>
</dbReference>
<evidence type="ECO:0000256" key="16">
    <source>
        <dbReference type="SAM" id="MobiDB-lite"/>
    </source>
</evidence>
<evidence type="ECO:0000256" key="9">
    <source>
        <dbReference type="ARBA" id="ARBA00023157"/>
    </source>
</evidence>
<feature type="disulfide bond" evidence="15">
    <location>
        <begin position="48"/>
        <end position="61"/>
    </location>
</feature>
<evidence type="ECO:0000256" key="12">
    <source>
        <dbReference type="ARBA" id="ARBA00031089"/>
    </source>
</evidence>
<dbReference type="PANTHER" id="PTHR47134">
    <property type="entry name" value="TUMOR NECROSIS FACTOR RECEPTOR SUPERFAMILY MEMBER 11A"/>
    <property type="match status" value="1"/>
</dbReference>
<dbReference type="Pfam" id="PF00020">
    <property type="entry name" value="TNFR_c6"/>
    <property type="match status" value="1"/>
</dbReference>
<evidence type="ECO:0000256" key="6">
    <source>
        <dbReference type="ARBA" id="ARBA00022859"/>
    </source>
</evidence>
<keyword evidence="6" id="KW-0391">Immunity</keyword>
<dbReference type="InterPro" id="IPR034040">
    <property type="entry name" value="TNFRSF11A_N"/>
</dbReference>
<dbReference type="KEGG" id="xla:108720089"/>
<dbReference type="GO" id="GO:0005031">
    <property type="term" value="F:tumor necrosis factor receptor activity"/>
    <property type="evidence" value="ECO:0000318"/>
    <property type="project" value="GO_Central"/>
</dbReference>
<evidence type="ECO:0000256" key="8">
    <source>
        <dbReference type="ARBA" id="ARBA00023136"/>
    </source>
</evidence>
<feature type="region of interest" description="Disordered" evidence="16">
    <location>
        <begin position="417"/>
        <end position="454"/>
    </location>
</feature>
<feature type="transmembrane region" description="Helical" evidence="17">
    <location>
        <begin position="205"/>
        <end position="227"/>
    </location>
</feature>
<evidence type="ECO:0000256" key="5">
    <source>
        <dbReference type="ARBA" id="ARBA00022737"/>
    </source>
</evidence>
<dbReference type="CDD" id="cd13411">
    <property type="entry name" value="TNFRSF11A"/>
    <property type="match status" value="1"/>
</dbReference>
<dbReference type="OrthoDB" id="9889060at2759"/>
<evidence type="ECO:0000256" key="10">
    <source>
        <dbReference type="ARBA" id="ARBA00023170"/>
    </source>
</evidence>
<dbReference type="InterPro" id="IPR001368">
    <property type="entry name" value="TNFR/NGFR_Cys_rich_reg"/>
</dbReference>
<dbReference type="GO" id="GO:0006874">
    <property type="term" value="P:intracellular calcium ion homeostasis"/>
    <property type="evidence" value="ECO:0007669"/>
    <property type="project" value="UniProtKB-ARBA"/>
</dbReference>
<organism evidence="20 21">
    <name type="scientific">Xenopus laevis</name>
    <name type="common">African clawed frog</name>
    <dbReference type="NCBI Taxonomy" id="8355"/>
    <lineage>
        <taxon>Eukaryota</taxon>
        <taxon>Metazoa</taxon>
        <taxon>Chordata</taxon>
        <taxon>Craniata</taxon>
        <taxon>Vertebrata</taxon>
        <taxon>Euteleostomi</taxon>
        <taxon>Amphibia</taxon>
        <taxon>Batrachia</taxon>
        <taxon>Anura</taxon>
        <taxon>Pipoidea</taxon>
        <taxon>Pipidae</taxon>
        <taxon>Xenopodinae</taxon>
        <taxon>Xenopus</taxon>
        <taxon>Xenopus</taxon>
    </lineage>
</organism>
<feature type="compositionally biased region" description="Polar residues" evidence="16">
    <location>
        <begin position="417"/>
        <end position="426"/>
    </location>
</feature>
<dbReference type="InterPro" id="IPR041648">
    <property type="entry name" value="RANK_CRD_2"/>
</dbReference>
<dbReference type="RefSeq" id="XP_018124959.1">
    <property type="nucleotide sequence ID" value="XM_018269470.2"/>
</dbReference>
<keyword evidence="3 17" id="KW-0812">Transmembrane</keyword>
<reference evidence="21" key="1">
    <citation type="submission" date="2025-08" db="UniProtKB">
        <authorList>
            <consortium name="RefSeq"/>
        </authorList>
    </citation>
    <scope>IDENTIFICATION</scope>
    <source>
        <strain evidence="21">J_2021</strain>
        <tissue evidence="21">Erythrocytes</tissue>
    </source>
</reference>
<keyword evidence="10 21" id="KW-0675">Receptor</keyword>
<evidence type="ECO:0000256" key="15">
    <source>
        <dbReference type="PROSITE-ProRule" id="PRU00206"/>
    </source>
</evidence>
<dbReference type="GeneID" id="108720089"/>
<keyword evidence="9 15" id="KW-1015">Disulfide bond</keyword>
<evidence type="ECO:0000256" key="4">
    <source>
        <dbReference type="ARBA" id="ARBA00022729"/>
    </source>
</evidence>
<comment type="function">
    <text evidence="14">Receptor for TNFSF5/CD40LG. Transduces TRAF6- and MAP3K8-mediated signals that activate ERK in macrophages and B cells, leading to induction of immunoglobulin secretion.</text>
</comment>
<dbReference type="InterPro" id="IPR053075">
    <property type="entry name" value="TNFRSF11A"/>
</dbReference>
<evidence type="ECO:0000256" key="1">
    <source>
        <dbReference type="ARBA" id="ARBA00004479"/>
    </source>
</evidence>
<feature type="signal peptide" evidence="18">
    <location>
        <begin position="1"/>
        <end position="27"/>
    </location>
</feature>
<dbReference type="GO" id="GO:0045780">
    <property type="term" value="P:positive regulation of bone resorption"/>
    <property type="evidence" value="ECO:0000318"/>
    <property type="project" value="GO_Central"/>
</dbReference>
<dbReference type="PANTHER" id="PTHR47134:SF1">
    <property type="entry name" value="TUMOR NECROSIS FACTOR RECEPTOR SUPERFAMILY MEMBER 11A"/>
    <property type="match status" value="1"/>
</dbReference>
<evidence type="ECO:0000256" key="11">
    <source>
        <dbReference type="ARBA" id="ARBA00023180"/>
    </source>
</evidence>
<feature type="disulfide bond" evidence="15">
    <location>
        <begin position="51"/>
        <end position="69"/>
    </location>
</feature>
<keyword evidence="20" id="KW-1185">Reference proteome</keyword>
<keyword evidence="8 17" id="KW-0472">Membrane</keyword>
<keyword evidence="7 17" id="KW-1133">Transmembrane helix</keyword>
<keyword evidence="5" id="KW-0677">Repeat</keyword>
<dbReference type="GO" id="GO:0010557">
    <property type="term" value="P:positive regulation of macromolecule biosynthetic process"/>
    <property type="evidence" value="ECO:0007669"/>
    <property type="project" value="UniProtKB-ARBA"/>
</dbReference>
<sequence>MGTLHICAGLRAYHLFLLNCAILCACSQLLQQPQCDPEKEYESNGHCCSKCRPGFSMTSKCTASKNTTCIPCGPNEYMPSWNDDYKCFSHQICDSGKALKVAFNGNRTSPRKCICEEGYHFSDDYEFCNKNTKCALGYVVVYPVQLNADTKCKACPVGYFSNSSSLNESCQPWTNCSKSGLFESKPGSNHSDVVCDHLNTNWQNVVIFIVLSLVVALIVFTPIYFLCCTNHLKDLKENLEQWLNVLCHRFQETEKKSPYNVNMRTNNYGQGHQNSTSYVVVSIKTDCAEVHEDPKQQSGTIETSCVREHEVKQRRSGPIENEYLERKTVNAMETGQLIDGSACVSDTEDNSAESETFSYFPTGPDHPLHLQQDACGQSARELTGKQTNSNYVNCSITEPTYSMNGYCPLLFSWQTNDSPSMASSEETASQSSGCSGGSTPTSETPPLSGQVTGNNNTTVISNGSVMNIKADVLLLVLSPTSQDAPTVPDSNDGNMGKPVQEENQCHFDSFVANTENHADKYTQYSEELSYLSQDTEAWTSITDFIQGSGSSPILSQELNNIPPCQIFHLSPVQEEGKPE</sequence>
<dbReference type="GO" id="GO:0070555">
    <property type="term" value="P:response to interleukin-1"/>
    <property type="evidence" value="ECO:0007669"/>
    <property type="project" value="TreeGrafter"/>
</dbReference>
<dbReference type="GO" id="GO:0010468">
    <property type="term" value="P:regulation of gene expression"/>
    <property type="evidence" value="ECO:0007669"/>
    <property type="project" value="UniProtKB-ARBA"/>
</dbReference>
<accession>A0A1L8FSE2</accession>
<feature type="repeat" description="TNFR-Cys" evidence="15">
    <location>
        <begin position="34"/>
        <end position="69"/>
    </location>
</feature>
<dbReference type="CTD" id="108720089"/>
<comment type="caution">
    <text evidence="15">Lacks conserved residue(s) required for the propagation of feature annotation.</text>
</comment>
<evidence type="ECO:0000259" key="19">
    <source>
        <dbReference type="PROSITE" id="PS50050"/>
    </source>
</evidence>
<evidence type="ECO:0000256" key="2">
    <source>
        <dbReference type="ARBA" id="ARBA00015766"/>
    </source>
</evidence>
<proteinExistence type="predicted"/>
<comment type="subcellular location">
    <subcellularLocation>
        <location evidence="1">Membrane</location>
        <topology evidence="1">Single-pass type I membrane protein</topology>
    </subcellularLocation>
</comment>
<dbReference type="Gene3D" id="2.10.50.10">
    <property type="entry name" value="Tumor Necrosis Factor Receptor, subunit A, domain 2"/>
    <property type="match status" value="2"/>
</dbReference>
<name>A0A1L8FSE2_XENLA</name>
<dbReference type="OMA" id="CQRNTIC"/>
<dbReference type="PROSITE" id="PS00652">
    <property type="entry name" value="TNFR_NGFR_1"/>
    <property type="match status" value="1"/>
</dbReference>
<feature type="domain" description="TNFR-Cys" evidence="19">
    <location>
        <begin position="34"/>
        <end position="69"/>
    </location>
</feature>
<gene>
    <name evidence="21" type="primary">LOC108720089</name>
</gene>